<dbReference type="PANTHER" id="PTHR11860:SF87">
    <property type="entry name" value="CMRF35-LIKE MOLECULE 8"/>
    <property type="match status" value="1"/>
</dbReference>
<keyword evidence="2" id="KW-0812">Transmembrane</keyword>
<proteinExistence type="predicted"/>
<dbReference type="Pfam" id="PF07686">
    <property type="entry name" value="V-set"/>
    <property type="match status" value="1"/>
</dbReference>
<reference evidence="5" key="4">
    <citation type="submission" date="2025-08" db="UniProtKB">
        <authorList>
            <consortium name="Ensembl"/>
        </authorList>
    </citation>
    <scope>IDENTIFICATION</scope>
</reference>
<reference evidence="5" key="5">
    <citation type="submission" date="2025-09" db="UniProtKB">
        <authorList>
            <consortium name="Ensembl"/>
        </authorList>
    </citation>
    <scope>IDENTIFICATION</scope>
</reference>
<dbReference type="InterPro" id="IPR003599">
    <property type="entry name" value="Ig_sub"/>
</dbReference>
<dbReference type="AlphaFoldDB" id="A0A4W3J7E6"/>
<dbReference type="STRING" id="7868.ENSCMIP00000038052"/>
<evidence type="ECO:0000256" key="3">
    <source>
        <dbReference type="ARBA" id="ARBA00023136"/>
    </source>
</evidence>
<evidence type="ECO:0000313" key="5">
    <source>
        <dbReference type="Ensembl" id="ENSCMIP00000038052.1"/>
    </source>
</evidence>
<name>A0A4W3J7E6_CALMI</name>
<dbReference type="Ensembl" id="ENSCMIT00000038602.1">
    <property type="protein sequence ID" value="ENSCMIP00000038052.1"/>
    <property type="gene ID" value="ENSCMIG00000015996.1"/>
</dbReference>
<dbReference type="InterPro" id="IPR050671">
    <property type="entry name" value="CD300_family_receptors"/>
</dbReference>
<dbReference type="SMART" id="SM00409">
    <property type="entry name" value="IG"/>
    <property type="match status" value="1"/>
</dbReference>
<dbReference type="Proteomes" id="UP000314986">
    <property type="component" value="Unassembled WGS sequence"/>
</dbReference>
<reference evidence="6" key="3">
    <citation type="journal article" date="2014" name="Nature">
        <title>Elephant shark genome provides unique insights into gnathostome evolution.</title>
        <authorList>
            <consortium name="International Elephant Shark Genome Sequencing Consortium"/>
            <person name="Venkatesh B."/>
            <person name="Lee A.P."/>
            <person name="Ravi V."/>
            <person name="Maurya A.K."/>
            <person name="Lian M.M."/>
            <person name="Swann J.B."/>
            <person name="Ohta Y."/>
            <person name="Flajnik M.F."/>
            <person name="Sutoh Y."/>
            <person name="Kasahara M."/>
            <person name="Hoon S."/>
            <person name="Gangu V."/>
            <person name="Roy S.W."/>
            <person name="Irimia M."/>
            <person name="Korzh V."/>
            <person name="Kondrychyn I."/>
            <person name="Lim Z.W."/>
            <person name="Tay B.H."/>
            <person name="Tohari S."/>
            <person name="Kong K.W."/>
            <person name="Ho S."/>
            <person name="Lorente-Galdos B."/>
            <person name="Quilez J."/>
            <person name="Marques-Bonet T."/>
            <person name="Raney B.J."/>
            <person name="Ingham P.W."/>
            <person name="Tay A."/>
            <person name="Hillier L.W."/>
            <person name="Minx P."/>
            <person name="Boehm T."/>
            <person name="Wilson R.K."/>
            <person name="Brenner S."/>
            <person name="Warren W.C."/>
        </authorList>
    </citation>
    <scope>NUCLEOTIDE SEQUENCE [LARGE SCALE GENOMIC DNA]</scope>
</reference>
<dbReference type="InterPro" id="IPR013783">
    <property type="entry name" value="Ig-like_fold"/>
</dbReference>
<reference evidence="6" key="2">
    <citation type="journal article" date="2007" name="PLoS Biol.">
        <title>Survey sequencing and comparative analysis of the elephant shark (Callorhinchus milii) genome.</title>
        <authorList>
            <person name="Venkatesh B."/>
            <person name="Kirkness E.F."/>
            <person name="Loh Y.H."/>
            <person name="Halpern A.L."/>
            <person name="Lee A.P."/>
            <person name="Johnson J."/>
            <person name="Dandona N."/>
            <person name="Viswanathan L.D."/>
            <person name="Tay A."/>
            <person name="Venter J.C."/>
            <person name="Strausberg R.L."/>
            <person name="Brenner S."/>
        </authorList>
    </citation>
    <scope>NUCLEOTIDE SEQUENCE [LARGE SCALE GENOMIC DNA]</scope>
</reference>
<comment type="subcellular location">
    <subcellularLocation>
        <location evidence="1">Membrane</location>
    </subcellularLocation>
</comment>
<dbReference type="InterPro" id="IPR007110">
    <property type="entry name" value="Ig-like_dom"/>
</dbReference>
<reference evidence="6" key="1">
    <citation type="journal article" date="2006" name="Science">
        <title>Ancient noncoding elements conserved in the human genome.</title>
        <authorList>
            <person name="Venkatesh B."/>
            <person name="Kirkness E.F."/>
            <person name="Loh Y.H."/>
            <person name="Halpern A.L."/>
            <person name="Lee A.P."/>
            <person name="Johnson J."/>
            <person name="Dandona N."/>
            <person name="Viswanathan L.D."/>
            <person name="Tay A."/>
            <person name="Venter J.C."/>
            <person name="Strausberg R.L."/>
            <person name="Brenner S."/>
        </authorList>
    </citation>
    <scope>NUCLEOTIDE SEQUENCE [LARGE SCALE GENOMIC DNA]</scope>
</reference>
<keyword evidence="6" id="KW-1185">Reference proteome</keyword>
<dbReference type="PROSITE" id="PS50835">
    <property type="entry name" value="IG_LIKE"/>
    <property type="match status" value="1"/>
</dbReference>
<dbReference type="GO" id="GO:0004888">
    <property type="term" value="F:transmembrane signaling receptor activity"/>
    <property type="evidence" value="ECO:0007669"/>
    <property type="project" value="TreeGrafter"/>
</dbReference>
<dbReference type="InParanoid" id="A0A4W3J7E6"/>
<dbReference type="Gene3D" id="2.60.40.10">
    <property type="entry name" value="Immunoglobulins"/>
    <property type="match status" value="1"/>
</dbReference>
<keyword evidence="3" id="KW-0472">Membrane</keyword>
<dbReference type="GO" id="GO:0005886">
    <property type="term" value="C:plasma membrane"/>
    <property type="evidence" value="ECO:0007669"/>
    <property type="project" value="TreeGrafter"/>
</dbReference>
<evidence type="ECO:0000256" key="1">
    <source>
        <dbReference type="ARBA" id="ARBA00004370"/>
    </source>
</evidence>
<dbReference type="PANTHER" id="PTHR11860">
    <property type="entry name" value="POLYMERIC-IMMUNOGLOBULIN RECEPTOR"/>
    <property type="match status" value="1"/>
</dbReference>
<dbReference type="OMA" id="ELITHSQ"/>
<feature type="domain" description="Ig-like" evidence="4">
    <location>
        <begin position="20"/>
        <end position="115"/>
    </location>
</feature>
<dbReference type="SUPFAM" id="SSF48726">
    <property type="entry name" value="Immunoglobulin"/>
    <property type="match status" value="1"/>
</dbReference>
<accession>A0A4W3J7E6</accession>
<dbReference type="InterPro" id="IPR013106">
    <property type="entry name" value="Ig_V-set"/>
</dbReference>
<dbReference type="GeneTree" id="ENSGT00950000182977"/>
<evidence type="ECO:0000256" key="2">
    <source>
        <dbReference type="ARBA" id="ARBA00022692"/>
    </source>
</evidence>
<sequence>NQHLSFFLTKKEELLSFSFPAARAISGPKAVNGSVGSQVQIRCEYDTVYSTYSKYWCKGYYRRHCNVLAQTLGPQNTTEDGRITVEVDNNRGEFSVTMRKLTLSDAGWYWCGIEHPHILNMKHSVWLRVYEGKELPLRCVLPFSPSSLFLHFVRSRLICTPTPITRLCPISLEPLT</sequence>
<protein>
    <recommendedName>
        <fullName evidence="4">Ig-like domain-containing protein</fullName>
    </recommendedName>
</protein>
<evidence type="ECO:0000259" key="4">
    <source>
        <dbReference type="PROSITE" id="PS50835"/>
    </source>
</evidence>
<organism evidence="5 6">
    <name type="scientific">Callorhinchus milii</name>
    <name type="common">Ghost shark</name>
    <dbReference type="NCBI Taxonomy" id="7868"/>
    <lineage>
        <taxon>Eukaryota</taxon>
        <taxon>Metazoa</taxon>
        <taxon>Chordata</taxon>
        <taxon>Craniata</taxon>
        <taxon>Vertebrata</taxon>
        <taxon>Chondrichthyes</taxon>
        <taxon>Holocephali</taxon>
        <taxon>Chimaeriformes</taxon>
        <taxon>Callorhinchidae</taxon>
        <taxon>Callorhinchus</taxon>
    </lineage>
</organism>
<dbReference type="CDD" id="cd05716">
    <property type="entry name" value="IgV_pIgR_like"/>
    <property type="match status" value="1"/>
</dbReference>
<dbReference type="InterPro" id="IPR036179">
    <property type="entry name" value="Ig-like_dom_sf"/>
</dbReference>
<evidence type="ECO:0000313" key="6">
    <source>
        <dbReference type="Proteomes" id="UP000314986"/>
    </source>
</evidence>